<proteinExistence type="predicted"/>
<accession>A0ABV7LE86</accession>
<dbReference type="Gene3D" id="3.40.30.10">
    <property type="entry name" value="Glutaredoxin"/>
    <property type="match status" value="1"/>
</dbReference>
<reference evidence="4" key="1">
    <citation type="journal article" date="2019" name="Int. J. Syst. Evol. Microbiol.">
        <title>The Global Catalogue of Microorganisms (GCM) 10K type strain sequencing project: providing services to taxonomists for standard genome sequencing and annotation.</title>
        <authorList>
            <consortium name="The Broad Institute Genomics Platform"/>
            <consortium name="The Broad Institute Genome Sequencing Center for Infectious Disease"/>
            <person name="Wu L."/>
            <person name="Ma J."/>
        </authorList>
    </citation>
    <scope>NUCLEOTIDE SEQUENCE [LARGE SCALE GENOMIC DNA]</scope>
    <source>
        <strain evidence="4">CCM 7941</strain>
    </source>
</reference>
<dbReference type="Proteomes" id="UP001595536">
    <property type="component" value="Unassembled WGS sequence"/>
</dbReference>
<keyword evidence="1" id="KW-0732">Signal</keyword>
<evidence type="ECO:0000259" key="2">
    <source>
        <dbReference type="Pfam" id="PF13462"/>
    </source>
</evidence>
<dbReference type="PROSITE" id="PS51318">
    <property type="entry name" value="TAT"/>
    <property type="match status" value="1"/>
</dbReference>
<dbReference type="InterPro" id="IPR036249">
    <property type="entry name" value="Thioredoxin-like_sf"/>
</dbReference>
<feature type="signal peptide" evidence="1">
    <location>
        <begin position="1"/>
        <end position="27"/>
    </location>
</feature>
<dbReference type="InterPro" id="IPR006311">
    <property type="entry name" value="TAT_signal"/>
</dbReference>
<feature type="chain" id="PRO_5046201896" evidence="1">
    <location>
        <begin position="28"/>
        <end position="245"/>
    </location>
</feature>
<dbReference type="SUPFAM" id="SSF52833">
    <property type="entry name" value="Thioredoxin-like"/>
    <property type="match status" value="1"/>
</dbReference>
<comment type="caution">
    <text evidence="3">The sequence shown here is derived from an EMBL/GenBank/DDBJ whole genome shotgun (WGS) entry which is preliminary data.</text>
</comment>
<sequence length="245" mass="25822">MSMIDRRAALAAGAGALTAILAGRAVAGGPSQWFDLKDASGAKLPNMRLPVELTQELDSLPGIVWTGAAQPTVTFVEVHDYNCPWCQAAAQDLHALLAEADDVRIGFMNNPVLSAASVEAAKVELALTRLMGPQVAYDFYRAMYSRRRRADGAAALAAARVAIDGRVSAVAPAGARVTMADVERMARDPATAAALEAQMRLARALGLAATPSFVIGGVAVQGYPGRETLRRMVAAMRRCDEPACE</sequence>
<feature type="domain" description="Thioredoxin-like fold" evidence="2">
    <location>
        <begin position="64"/>
        <end position="233"/>
    </location>
</feature>
<dbReference type="RefSeq" id="WP_376831055.1">
    <property type="nucleotide sequence ID" value="NZ_JBHLWR010000006.1"/>
</dbReference>
<name>A0ABV7LE86_9HYPH</name>
<protein>
    <submittedName>
        <fullName evidence="3">Thioredoxin domain-containing protein</fullName>
    </submittedName>
</protein>
<gene>
    <name evidence="3" type="ORF">ACFOEX_06980</name>
</gene>
<dbReference type="InterPro" id="IPR012336">
    <property type="entry name" value="Thioredoxin-like_fold"/>
</dbReference>
<organism evidence="3 4">
    <name type="scientific">Camelimonas abortus</name>
    <dbReference type="NCBI Taxonomy" id="1017184"/>
    <lineage>
        <taxon>Bacteria</taxon>
        <taxon>Pseudomonadati</taxon>
        <taxon>Pseudomonadota</taxon>
        <taxon>Alphaproteobacteria</taxon>
        <taxon>Hyphomicrobiales</taxon>
        <taxon>Chelatococcaceae</taxon>
        <taxon>Camelimonas</taxon>
    </lineage>
</organism>
<keyword evidence="4" id="KW-1185">Reference proteome</keyword>
<evidence type="ECO:0000256" key="1">
    <source>
        <dbReference type="SAM" id="SignalP"/>
    </source>
</evidence>
<dbReference type="Pfam" id="PF13462">
    <property type="entry name" value="Thioredoxin_4"/>
    <property type="match status" value="1"/>
</dbReference>
<evidence type="ECO:0000313" key="4">
    <source>
        <dbReference type="Proteomes" id="UP001595536"/>
    </source>
</evidence>
<evidence type="ECO:0000313" key="3">
    <source>
        <dbReference type="EMBL" id="MFC3266092.1"/>
    </source>
</evidence>
<dbReference type="EMBL" id="JBHRUV010000030">
    <property type="protein sequence ID" value="MFC3266092.1"/>
    <property type="molecule type" value="Genomic_DNA"/>
</dbReference>